<organism evidence="1 2">
    <name type="scientific">Caerostris extrusa</name>
    <name type="common">Bark spider</name>
    <name type="synonym">Caerostris bankana</name>
    <dbReference type="NCBI Taxonomy" id="172846"/>
    <lineage>
        <taxon>Eukaryota</taxon>
        <taxon>Metazoa</taxon>
        <taxon>Ecdysozoa</taxon>
        <taxon>Arthropoda</taxon>
        <taxon>Chelicerata</taxon>
        <taxon>Arachnida</taxon>
        <taxon>Araneae</taxon>
        <taxon>Araneomorphae</taxon>
        <taxon>Entelegynae</taxon>
        <taxon>Araneoidea</taxon>
        <taxon>Araneidae</taxon>
        <taxon>Caerostris</taxon>
    </lineage>
</organism>
<proteinExistence type="predicted"/>
<accession>A0AAV4UPN4</accession>
<evidence type="ECO:0000313" key="2">
    <source>
        <dbReference type="Proteomes" id="UP001054945"/>
    </source>
</evidence>
<dbReference type="Proteomes" id="UP001054945">
    <property type="component" value="Unassembled WGS sequence"/>
</dbReference>
<dbReference type="AlphaFoldDB" id="A0AAV4UPN4"/>
<reference evidence="1 2" key="1">
    <citation type="submission" date="2021-06" db="EMBL/GenBank/DDBJ databases">
        <title>Caerostris extrusa draft genome.</title>
        <authorList>
            <person name="Kono N."/>
            <person name="Arakawa K."/>
        </authorList>
    </citation>
    <scope>NUCLEOTIDE SEQUENCE [LARGE SCALE GENOMIC DNA]</scope>
</reference>
<dbReference type="EMBL" id="BPLR01013247">
    <property type="protein sequence ID" value="GIY59846.1"/>
    <property type="molecule type" value="Genomic_DNA"/>
</dbReference>
<name>A0AAV4UPN4_CAEEX</name>
<protein>
    <submittedName>
        <fullName evidence="1">Uncharacterized protein</fullName>
    </submittedName>
</protein>
<comment type="caution">
    <text evidence="1">The sequence shown here is derived from an EMBL/GenBank/DDBJ whole genome shotgun (WGS) entry which is preliminary data.</text>
</comment>
<gene>
    <name evidence="1" type="ORF">CEXT_160091</name>
</gene>
<evidence type="ECO:0000313" key="1">
    <source>
        <dbReference type="EMBL" id="GIY59846.1"/>
    </source>
</evidence>
<sequence length="128" mass="15330">MPYKFPFINQAKLTQLNRMILKLICSFNFRHCLECFNPIHFSFLGEKKGIKNTTDEKQTTLFPHDEAKRNFKLFFRNKSRRLACRADSFRVKSKRNSSFLWPSEKADFWIFFSQTLVYFLGGKRSVKK</sequence>
<keyword evidence="2" id="KW-1185">Reference proteome</keyword>